<sequence>MIRQEWHPLTNAQQSYWDEYLQHPDKPFSNVAHCLEISGNIDIEKLHQAVQMTFSEAEVLKLKFKSEENSSYPLQSLESNDSKYVELTDLRSFDDAEKRATKAMETDALCPLNLESDAISKLQLYVLADDRVWWYIRTHHIAVDGYGMNLIEQRCALLYSSLVNGQKPHSGFKSLDTYLREDSDYRFGERFEVDRQFWESYLSEAKLTRNNSEEISLETHSDDKQIPQAITATLLSLSKKLMIGWTDILVLLISAYLYEDKKEQSQNDDPLPVWLPFMNRMGNSCANTPSLMVNIIPFLVSKKANEGVEEYLKRAAKEIRQLYIHGRFRLENKVQCKEQSYFLSPFINILPFDSPEFIGCQTKHRIVASGLADGFNITVRSARDATNMSLKVEGENRLYSQEEITRHSDNLLKYISKVLEV</sequence>
<comment type="caution">
    <text evidence="2">The sequence shown here is derived from an EMBL/GenBank/DDBJ whole genome shotgun (WGS) entry which is preliminary data.</text>
</comment>
<dbReference type="EMBL" id="CAOF01000041">
    <property type="protein sequence ID" value="CCO45085.1"/>
    <property type="molecule type" value="Genomic_DNA"/>
</dbReference>
<dbReference type="InterPro" id="IPR023213">
    <property type="entry name" value="CAT-like_dom_sf"/>
</dbReference>
<feature type="domain" description="Condensation" evidence="1">
    <location>
        <begin position="5"/>
        <end position="420"/>
    </location>
</feature>
<evidence type="ECO:0000259" key="1">
    <source>
        <dbReference type="Pfam" id="PF00668"/>
    </source>
</evidence>
<evidence type="ECO:0000313" key="2">
    <source>
        <dbReference type="EMBL" id="CCO45085.1"/>
    </source>
</evidence>
<dbReference type="InterPro" id="IPR001242">
    <property type="entry name" value="Condensation_dom"/>
</dbReference>
<dbReference type="GO" id="GO:0003824">
    <property type="term" value="F:catalytic activity"/>
    <property type="evidence" value="ECO:0007669"/>
    <property type="project" value="InterPro"/>
</dbReference>
<dbReference type="Gene3D" id="3.30.559.10">
    <property type="entry name" value="Chloramphenicol acetyltransferase-like domain"/>
    <property type="match status" value="1"/>
</dbReference>
<reference evidence="2 3" key="1">
    <citation type="journal article" date="2013" name="ISME J.">
        <title>Comparative genomics of pathogenic lineages of Vibrio nigripulchritudo identifies virulence-associated traits.</title>
        <authorList>
            <person name="Goudenege D."/>
            <person name="Labreuche Y."/>
            <person name="Krin E."/>
            <person name="Ansquer D."/>
            <person name="Mangenot S."/>
            <person name="Calteau A."/>
            <person name="Medigue C."/>
            <person name="Mazel D."/>
            <person name="Polz M.F."/>
            <person name="Le Roux F."/>
        </authorList>
    </citation>
    <scope>NUCLEOTIDE SEQUENCE [LARGE SCALE GENOMIC DNA]</scope>
    <source>
        <strain evidence="2 3">SOn1</strain>
    </source>
</reference>
<dbReference type="AlphaFoldDB" id="A0AAV2VL51"/>
<name>A0AAV2VL51_9VIBR</name>
<dbReference type="SUPFAM" id="SSF52777">
    <property type="entry name" value="CoA-dependent acyltransferases"/>
    <property type="match status" value="2"/>
</dbReference>
<proteinExistence type="predicted"/>
<dbReference type="Pfam" id="PF00668">
    <property type="entry name" value="Condensation"/>
    <property type="match status" value="1"/>
</dbReference>
<gene>
    <name evidence="2" type="ORF">VIBNISOn1_1350049</name>
</gene>
<dbReference type="Gene3D" id="3.30.559.30">
    <property type="entry name" value="Nonribosomal peptide synthetase, condensation domain"/>
    <property type="match status" value="1"/>
</dbReference>
<evidence type="ECO:0000313" key="3">
    <source>
        <dbReference type="Proteomes" id="UP000018211"/>
    </source>
</evidence>
<organism evidence="2 3">
    <name type="scientific">Vibrio nigripulchritudo SOn1</name>
    <dbReference type="NCBI Taxonomy" id="1238450"/>
    <lineage>
        <taxon>Bacteria</taxon>
        <taxon>Pseudomonadati</taxon>
        <taxon>Pseudomonadota</taxon>
        <taxon>Gammaproteobacteria</taxon>
        <taxon>Vibrionales</taxon>
        <taxon>Vibrionaceae</taxon>
        <taxon>Vibrio</taxon>
    </lineage>
</organism>
<protein>
    <submittedName>
        <fullName evidence="2">Enterobactin synthase subunit F entF</fullName>
    </submittedName>
</protein>
<dbReference type="Proteomes" id="UP000018211">
    <property type="component" value="Unassembled WGS sequence"/>
</dbReference>
<dbReference type="RefSeq" id="WP_022610698.1">
    <property type="nucleotide sequence ID" value="NZ_LK391965.1"/>
</dbReference>
<accession>A0AAV2VL51</accession>